<dbReference type="PANTHER" id="PTHR12110:SF41">
    <property type="entry name" value="INOSOSE DEHYDRATASE"/>
    <property type="match status" value="1"/>
</dbReference>
<keyword evidence="2" id="KW-0413">Isomerase</keyword>
<sequence>MTLSFQLYSARNFTPWDDVFRTISALGYEAVEGYGALYGDTDKVRAAMDATGLSMPTAHVGLIDLENDLAGVVKIARTLGIEAIFAPYLDASERPSDSAGWSGFAKRLDAVANSLAGEGIAFGWHNHDFEVIPQADGSIPLKVILDDAPGLAWEADIAWIERGGADVMAWIDSYGGRINAIHVKDIAPEGENADEDGWADVGEGVMDWKAILNAVKTKTPAKYFVMEHDNPNDLTRFATRSINNLKTFG</sequence>
<proteinExistence type="predicted"/>
<dbReference type="GO" id="GO:0016853">
    <property type="term" value="F:isomerase activity"/>
    <property type="evidence" value="ECO:0007669"/>
    <property type="project" value="UniProtKB-KW"/>
</dbReference>
<reference evidence="2 3" key="1">
    <citation type="submission" date="2017-03" db="EMBL/GenBank/DDBJ databases">
        <authorList>
            <person name="Afonso C.L."/>
            <person name="Miller P.J."/>
            <person name="Scott M.A."/>
            <person name="Spackman E."/>
            <person name="Goraichik I."/>
            <person name="Dimitrov K.M."/>
            <person name="Suarez D.L."/>
            <person name="Swayne D.E."/>
        </authorList>
    </citation>
    <scope>NUCLEOTIDE SEQUENCE [LARGE SCALE GENOMIC DNA]</scope>
    <source>
        <strain evidence="2 3">CECT 7680</strain>
    </source>
</reference>
<dbReference type="PANTHER" id="PTHR12110">
    <property type="entry name" value="HYDROXYPYRUVATE ISOMERASE"/>
    <property type="match status" value="1"/>
</dbReference>
<dbReference type="EMBL" id="FWFQ01000018">
    <property type="protein sequence ID" value="SLN49896.1"/>
    <property type="molecule type" value="Genomic_DNA"/>
</dbReference>
<dbReference type="AlphaFoldDB" id="A0A1Y5SW95"/>
<feature type="domain" description="Xylose isomerase-like TIM barrel" evidence="1">
    <location>
        <begin position="20"/>
        <end position="236"/>
    </location>
</feature>
<dbReference type="InterPro" id="IPR050312">
    <property type="entry name" value="IolE/XylAMocC-like"/>
</dbReference>
<evidence type="ECO:0000259" key="1">
    <source>
        <dbReference type="Pfam" id="PF01261"/>
    </source>
</evidence>
<keyword evidence="3" id="KW-1185">Reference proteome</keyword>
<organism evidence="2 3">
    <name type="scientific">Pseudoruegeria aquimaris</name>
    <dbReference type="NCBI Taxonomy" id="393663"/>
    <lineage>
        <taxon>Bacteria</taxon>
        <taxon>Pseudomonadati</taxon>
        <taxon>Pseudomonadota</taxon>
        <taxon>Alphaproteobacteria</taxon>
        <taxon>Rhodobacterales</taxon>
        <taxon>Roseobacteraceae</taxon>
        <taxon>Pseudoruegeria</taxon>
    </lineage>
</organism>
<evidence type="ECO:0000313" key="2">
    <source>
        <dbReference type="EMBL" id="SLN49896.1"/>
    </source>
</evidence>
<gene>
    <name evidence="2" type="ORF">PSA7680_02575</name>
</gene>
<dbReference type="OrthoDB" id="9798407at2"/>
<accession>A0A1Y5SW95</accession>
<dbReference type="SUPFAM" id="SSF51658">
    <property type="entry name" value="Xylose isomerase-like"/>
    <property type="match status" value="1"/>
</dbReference>
<dbReference type="InterPro" id="IPR013022">
    <property type="entry name" value="Xyl_isomerase-like_TIM-brl"/>
</dbReference>
<evidence type="ECO:0000313" key="3">
    <source>
        <dbReference type="Proteomes" id="UP000193409"/>
    </source>
</evidence>
<dbReference type="InterPro" id="IPR036237">
    <property type="entry name" value="Xyl_isomerase-like_sf"/>
</dbReference>
<name>A0A1Y5SW95_9RHOB</name>
<protein>
    <submittedName>
        <fullName evidence="2">Xylose isomerase-like TIM barrel</fullName>
    </submittedName>
</protein>
<dbReference type="Pfam" id="PF01261">
    <property type="entry name" value="AP_endonuc_2"/>
    <property type="match status" value="1"/>
</dbReference>
<dbReference type="RefSeq" id="WP_085869118.1">
    <property type="nucleotide sequence ID" value="NZ_FWFQ01000018.1"/>
</dbReference>
<dbReference type="Proteomes" id="UP000193409">
    <property type="component" value="Unassembled WGS sequence"/>
</dbReference>
<dbReference type="Gene3D" id="3.20.20.150">
    <property type="entry name" value="Divalent-metal-dependent TIM barrel enzymes"/>
    <property type="match status" value="1"/>
</dbReference>